<dbReference type="OrthoDB" id="2693423at2759"/>
<evidence type="ECO:0000313" key="2">
    <source>
        <dbReference type="EMBL" id="KIM84888.1"/>
    </source>
</evidence>
<protein>
    <submittedName>
        <fullName evidence="2">Uncharacterized protein</fullName>
    </submittedName>
</protein>
<proteinExistence type="predicted"/>
<name>A0A0C3BF04_PILCF</name>
<sequence length="365" mass="39161">MSNPSPFLALPASSRIGSSGSSSFSSLFAGDSLSSDSTDITPPRSPVIEEPKPTQLISFVADSTHCLQKLKPLLKTNENEQVSGLRDETIPKAPIQSATTGFSPLLDIQLQEDATGYESDSEPKNGFRSRPQRNKRARANPSPVPAQMRGVSAPIINTAGEDPSYPNCANRSNPTICWQNRPPMLDLTVIPPCGNKLTLGKAAIGLGLGLPSNHLQTSRASTAPVLMSPPISRVYNANLLPCRPFPSPLHTGQMQSPRLQPTVILDSPSPMELLPSRFSYFQSPDCLSPPRGFQTPRSPLRDAFPETRLGFQGTSVSGMPSPTELYSSLAFDTVYPRTPFVSPEARAYPSFTATGGNAEGANRVT</sequence>
<dbReference type="Proteomes" id="UP000054166">
    <property type="component" value="Unassembled WGS sequence"/>
</dbReference>
<feature type="compositionally biased region" description="Low complexity" evidence="1">
    <location>
        <begin position="12"/>
        <end position="37"/>
    </location>
</feature>
<dbReference type="AlphaFoldDB" id="A0A0C3BF04"/>
<reference evidence="3" key="2">
    <citation type="submission" date="2015-01" db="EMBL/GenBank/DDBJ databases">
        <title>Evolutionary Origins and Diversification of the Mycorrhizal Mutualists.</title>
        <authorList>
            <consortium name="DOE Joint Genome Institute"/>
            <consortium name="Mycorrhizal Genomics Consortium"/>
            <person name="Kohler A."/>
            <person name="Kuo A."/>
            <person name="Nagy L.G."/>
            <person name="Floudas D."/>
            <person name="Copeland A."/>
            <person name="Barry K.W."/>
            <person name="Cichocki N."/>
            <person name="Veneault-Fourrey C."/>
            <person name="LaButti K."/>
            <person name="Lindquist E.A."/>
            <person name="Lipzen A."/>
            <person name="Lundell T."/>
            <person name="Morin E."/>
            <person name="Murat C."/>
            <person name="Riley R."/>
            <person name="Ohm R."/>
            <person name="Sun H."/>
            <person name="Tunlid A."/>
            <person name="Henrissat B."/>
            <person name="Grigoriev I.V."/>
            <person name="Hibbett D.S."/>
            <person name="Martin F."/>
        </authorList>
    </citation>
    <scope>NUCLEOTIDE SEQUENCE [LARGE SCALE GENOMIC DNA]</scope>
    <source>
        <strain evidence="3">F 1598</strain>
    </source>
</reference>
<accession>A0A0C3BF04</accession>
<dbReference type="HOGENOM" id="CLU_758913_0_0_1"/>
<evidence type="ECO:0000256" key="1">
    <source>
        <dbReference type="SAM" id="MobiDB-lite"/>
    </source>
</evidence>
<feature type="region of interest" description="Disordered" evidence="1">
    <location>
        <begin position="113"/>
        <end position="148"/>
    </location>
</feature>
<dbReference type="InParanoid" id="A0A0C3BF04"/>
<evidence type="ECO:0000313" key="3">
    <source>
        <dbReference type="Proteomes" id="UP000054166"/>
    </source>
</evidence>
<gene>
    <name evidence="2" type="ORF">PILCRDRAFT_817701</name>
</gene>
<feature type="region of interest" description="Disordered" evidence="1">
    <location>
        <begin position="1"/>
        <end position="53"/>
    </location>
</feature>
<organism evidence="2 3">
    <name type="scientific">Piloderma croceum (strain F 1598)</name>
    <dbReference type="NCBI Taxonomy" id="765440"/>
    <lineage>
        <taxon>Eukaryota</taxon>
        <taxon>Fungi</taxon>
        <taxon>Dikarya</taxon>
        <taxon>Basidiomycota</taxon>
        <taxon>Agaricomycotina</taxon>
        <taxon>Agaricomycetes</taxon>
        <taxon>Agaricomycetidae</taxon>
        <taxon>Atheliales</taxon>
        <taxon>Atheliaceae</taxon>
        <taxon>Piloderma</taxon>
    </lineage>
</organism>
<keyword evidence="3" id="KW-1185">Reference proteome</keyword>
<reference evidence="2 3" key="1">
    <citation type="submission" date="2014-04" db="EMBL/GenBank/DDBJ databases">
        <authorList>
            <consortium name="DOE Joint Genome Institute"/>
            <person name="Kuo A."/>
            <person name="Tarkka M."/>
            <person name="Buscot F."/>
            <person name="Kohler A."/>
            <person name="Nagy L.G."/>
            <person name="Floudas D."/>
            <person name="Copeland A."/>
            <person name="Barry K.W."/>
            <person name="Cichocki N."/>
            <person name="Veneault-Fourrey C."/>
            <person name="LaButti K."/>
            <person name="Lindquist E.A."/>
            <person name="Lipzen A."/>
            <person name="Lundell T."/>
            <person name="Morin E."/>
            <person name="Murat C."/>
            <person name="Sun H."/>
            <person name="Tunlid A."/>
            <person name="Henrissat B."/>
            <person name="Grigoriev I.V."/>
            <person name="Hibbett D.S."/>
            <person name="Martin F."/>
            <person name="Nordberg H.P."/>
            <person name="Cantor M.N."/>
            <person name="Hua S.X."/>
        </authorList>
    </citation>
    <scope>NUCLEOTIDE SEQUENCE [LARGE SCALE GENOMIC DNA]</scope>
    <source>
        <strain evidence="2 3">F 1598</strain>
    </source>
</reference>
<dbReference type="EMBL" id="KN832986">
    <property type="protein sequence ID" value="KIM84888.1"/>
    <property type="molecule type" value="Genomic_DNA"/>
</dbReference>